<dbReference type="InterPro" id="IPR000795">
    <property type="entry name" value="T_Tr_GTP-bd_dom"/>
</dbReference>
<dbReference type="PRINTS" id="PR00315">
    <property type="entry name" value="ELONGATNFCT"/>
</dbReference>
<keyword evidence="13" id="KW-0597">Phosphoprotein</keyword>
<keyword evidence="13" id="KW-0418">Kinase</keyword>
<sequence length="638" mass="68991">MLTETGTDDGADVLEFLRAHAEADRLRLVTCGSVDDGKSTLIGRLLYESRALFADQLTALAADSSRFGTRGGELDFALLVDGLEAEREQGITIDVAYRFLTTPRRHFVVADSPGHVQYTRNMVTAASTSDVAVILVDARKGVLTQTRRHTRLVSLVGIRRVVLAVNKLDLAGYAQEVFDGISAEYAELAANLGIEDVSAVPVSALHGDNIVRPSEHMPWYRGKPLLRLLEEMPVQRAGEGPLRLPVQRVERPDPDFRGYSGSICGGRIEVGDEVAVLPSGSRSRVTRILSAGCEAAAAGTGEAVTVVLADDIDVSRGDLLCAADDRAHSGRRFTARIVWMAEEPMLPGRQYLLKIGTLRAGVRVTTLHHRVDVDTGERLPAAELALNEIALAEVELESAAGFDRYAHCHGTGGFILIDRLSGLTVGAGMVEEASAQSAEVHWQDLDIDKTARTRLHPHRPCVIWFTGLSGAGKSTIANLVERKLYAHGVHTYLVDGDNLRHGLNADLGFSAADRVENVRRAAEVAALMVDAGLVVLVSLISPFLAERARARSLVAPDEFCEVHVDVPLAVAEQRDPKGLYRKARTGGLPDFTGISSPYEPPPDPDIRVDTTAVSPEQAAEEILRALRDRGTLQPPTRP</sequence>
<evidence type="ECO:0000256" key="2">
    <source>
        <dbReference type="ARBA" id="ARBA00002357"/>
    </source>
</evidence>
<dbReference type="OrthoDB" id="9804504at2"/>
<name>A0A558D0Z6_9PSEU</name>
<evidence type="ECO:0000256" key="6">
    <source>
        <dbReference type="ARBA" id="ARBA00022695"/>
    </source>
</evidence>
<reference evidence="15 16" key="2">
    <citation type="submission" date="2019-08" db="EMBL/GenBank/DDBJ databases">
        <title>Amycolatopsis acidicola sp. nov., isolated from peat swamp forest soil.</title>
        <authorList>
            <person name="Srisuk N."/>
        </authorList>
    </citation>
    <scope>NUCLEOTIDE SEQUENCE [LARGE SCALE GENOMIC DNA]</scope>
    <source>
        <strain evidence="15 16">TBRC 6029</strain>
    </source>
</reference>
<keyword evidence="16" id="KW-1185">Reference proteome</keyword>
<dbReference type="InterPro" id="IPR031157">
    <property type="entry name" value="G_TR_CS"/>
</dbReference>
<comment type="similarity">
    <text evidence="4">In the N-terminal section; belongs to the TRAFAC class translation factor GTPase superfamily. Classic translation factor GTPase family. CysN/NodQ subfamily.</text>
</comment>
<dbReference type="HAMAP" id="MF_00065">
    <property type="entry name" value="Adenylyl_sulf_kinase"/>
    <property type="match status" value="1"/>
</dbReference>
<keyword evidence="9 12" id="KW-0342">GTP-binding</keyword>
<dbReference type="RefSeq" id="WP_144587115.1">
    <property type="nucleotide sequence ID" value="NZ_VJWX01000071.1"/>
</dbReference>
<dbReference type="NCBIfam" id="TIGR02034">
    <property type="entry name" value="CysN"/>
    <property type="match status" value="1"/>
</dbReference>
<evidence type="ECO:0000256" key="4">
    <source>
        <dbReference type="ARBA" id="ARBA00007237"/>
    </source>
</evidence>
<comment type="similarity">
    <text evidence="12">Belongs to the TRAFAC class translation factor GTPase superfamily. Classic translation factor GTPase family. CysN/NodQ subfamily.</text>
</comment>
<dbReference type="InterPro" id="IPR054696">
    <property type="entry name" value="GTP-eEF1A_C"/>
</dbReference>
<accession>A0A558D0Z6</accession>
<dbReference type="InterPro" id="IPR002891">
    <property type="entry name" value="APS"/>
</dbReference>
<protein>
    <recommendedName>
        <fullName evidence="12 13">Multifunctional fusion protein</fullName>
    </recommendedName>
    <domain>
        <recommendedName>
            <fullName evidence="12">Sulfate adenylyltransferase subunit 1</fullName>
            <ecNumber evidence="12">2.7.7.4</ecNumber>
        </recommendedName>
        <alternativeName>
            <fullName evidence="12">ATP-sulfurylase large subunit</fullName>
        </alternativeName>
        <alternativeName>
            <fullName evidence="12">Sulfate adenylate transferase</fullName>
            <shortName evidence="12">SAT</shortName>
        </alternativeName>
    </domain>
    <domain>
        <recommendedName>
            <fullName evidence="13">Adenylyl-sulfate kinase</fullName>
            <ecNumber evidence="13">2.7.1.25</ecNumber>
        </recommendedName>
        <alternativeName>
            <fullName evidence="13">APS kinase</fullName>
        </alternativeName>
        <alternativeName>
            <fullName evidence="13">ATP adenosine-5'-phosphosulfate 3'-phosphotransferase</fullName>
        </alternativeName>
        <alternativeName>
            <fullName evidence="13">Adenosine-5'-phosphosulfate kinase</fullName>
        </alternativeName>
    </domain>
</protein>
<dbReference type="SUPFAM" id="SSF50465">
    <property type="entry name" value="EF-Tu/eEF-1alpha/eIF2-gamma C-terminal domain"/>
    <property type="match status" value="1"/>
</dbReference>
<evidence type="ECO:0000256" key="7">
    <source>
        <dbReference type="ARBA" id="ARBA00022741"/>
    </source>
</evidence>
<dbReference type="InterPro" id="IPR050100">
    <property type="entry name" value="TRAFAC_GTPase_members"/>
</dbReference>
<dbReference type="GO" id="GO:0070814">
    <property type="term" value="P:hydrogen sulfide biosynthetic process"/>
    <property type="evidence" value="ECO:0007669"/>
    <property type="project" value="UniProtKB-UniRule"/>
</dbReference>
<dbReference type="UniPathway" id="UPA00140">
    <property type="reaction ID" value="UER00204"/>
</dbReference>
<proteinExistence type="inferred from homology"/>
<dbReference type="PROSITE" id="PS00301">
    <property type="entry name" value="G_TR_1"/>
    <property type="match status" value="1"/>
</dbReference>
<dbReference type="InterPro" id="IPR059117">
    <property type="entry name" value="APS_kinase_dom"/>
</dbReference>
<dbReference type="EC" id="2.7.1.25" evidence="13"/>
<evidence type="ECO:0000256" key="11">
    <source>
        <dbReference type="ARBA" id="ARBA00049370"/>
    </source>
</evidence>
<dbReference type="PANTHER" id="PTHR23115">
    <property type="entry name" value="TRANSLATION FACTOR"/>
    <property type="match status" value="1"/>
</dbReference>
<dbReference type="PROSITE" id="PS51722">
    <property type="entry name" value="G_TR_2"/>
    <property type="match status" value="1"/>
</dbReference>
<dbReference type="GO" id="GO:0005524">
    <property type="term" value="F:ATP binding"/>
    <property type="evidence" value="ECO:0007669"/>
    <property type="project" value="UniProtKB-UniRule"/>
</dbReference>
<dbReference type="Gene3D" id="3.40.50.300">
    <property type="entry name" value="P-loop containing nucleotide triphosphate hydrolases"/>
    <property type="match status" value="2"/>
</dbReference>
<comment type="function">
    <text evidence="2">APS kinase catalyzes the synthesis of activated sulfate.</text>
</comment>
<evidence type="ECO:0000259" key="14">
    <source>
        <dbReference type="PROSITE" id="PS51722"/>
    </source>
</evidence>
<comment type="pathway">
    <text evidence="12">Sulfur metabolism; hydrogen sulfide biosynthesis; sulfite from sulfate: step 1/3.</text>
</comment>
<dbReference type="InterPro" id="IPR009000">
    <property type="entry name" value="Transl_B-barrel_sf"/>
</dbReference>
<dbReference type="CDD" id="cd04166">
    <property type="entry name" value="CysN_ATPS"/>
    <property type="match status" value="1"/>
</dbReference>
<comment type="similarity">
    <text evidence="3">In the C-terminal section; belongs to the APS kinase family.</text>
</comment>
<evidence type="ECO:0000256" key="12">
    <source>
        <dbReference type="HAMAP-Rule" id="MF_00062"/>
    </source>
</evidence>
<evidence type="ECO:0000256" key="1">
    <source>
        <dbReference type="ARBA" id="ARBA00001823"/>
    </source>
</evidence>
<dbReference type="Pfam" id="PF22594">
    <property type="entry name" value="GTP-eEF1A_C"/>
    <property type="match status" value="1"/>
</dbReference>
<dbReference type="Gene3D" id="2.40.30.10">
    <property type="entry name" value="Translation factors"/>
    <property type="match status" value="2"/>
</dbReference>
<dbReference type="InterPro" id="IPR011779">
    <property type="entry name" value="SO4_adenylTrfase_lsu"/>
</dbReference>
<dbReference type="GO" id="GO:0004781">
    <property type="term" value="F:sulfate adenylyltransferase (ATP) activity"/>
    <property type="evidence" value="ECO:0007669"/>
    <property type="project" value="UniProtKB-UniRule"/>
</dbReference>
<dbReference type="GO" id="GO:0005525">
    <property type="term" value="F:GTP binding"/>
    <property type="evidence" value="ECO:0007669"/>
    <property type="project" value="UniProtKB-UniRule"/>
</dbReference>
<comment type="caution">
    <text evidence="12">Lacks conserved residue(s) required for the propagation of feature annotation.</text>
</comment>
<dbReference type="SUPFAM" id="SSF50447">
    <property type="entry name" value="Translation proteins"/>
    <property type="match status" value="1"/>
</dbReference>
<keyword evidence="10" id="KW-0511">Multifunctional enzyme</keyword>
<comment type="catalytic activity">
    <reaction evidence="1 13">
        <text>adenosine 5'-phosphosulfate + ATP = 3'-phosphoadenylyl sulfate + ADP + H(+)</text>
        <dbReference type="Rhea" id="RHEA:24152"/>
        <dbReference type="ChEBI" id="CHEBI:15378"/>
        <dbReference type="ChEBI" id="CHEBI:30616"/>
        <dbReference type="ChEBI" id="CHEBI:58243"/>
        <dbReference type="ChEBI" id="CHEBI:58339"/>
        <dbReference type="ChEBI" id="CHEBI:456216"/>
        <dbReference type="EC" id="2.7.1.25"/>
    </reaction>
</comment>
<organism evidence="15 16">
    <name type="scientific">Amycolatopsis rhizosphaerae</name>
    <dbReference type="NCBI Taxonomy" id="2053003"/>
    <lineage>
        <taxon>Bacteria</taxon>
        <taxon>Bacillati</taxon>
        <taxon>Actinomycetota</taxon>
        <taxon>Actinomycetes</taxon>
        <taxon>Pseudonocardiales</taxon>
        <taxon>Pseudonocardiaceae</taxon>
        <taxon>Amycolatopsis</taxon>
    </lineage>
</organism>
<keyword evidence="8 12" id="KW-0067">ATP-binding</keyword>
<keyword evidence="7 12" id="KW-0547">Nucleotide-binding</keyword>
<comment type="function">
    <text evidence="12">With CysD forms the ATP sulfurylase (ATPS) that catalyzes the adenylation of sulfate producing adenosine 5'-phosphosulfate (APS) and diphosphate, the first enzymatic step in sulfur assimilation pathway. APS synthesis involves the formation of a high-energy phosphoric-sulfuric acid anhydride bond driven by GTP hydrolysis by CysN coupled to ATP hydrolysis by CysD.</text>
</comment>
<dbReference type="GO" id="GO:0000103">
    <property type="term" value="P:sulfate assimilation"/>
    <property type="evidence" value="ECO:0007669"/>
    <property type="project" value="UniProtKB-UniRule"/>
</dbReference>
<comment type="function">
    <text evidence="13">Catalyzes the synthesis of activated sulfate.</text>
</comment>
<comment type="caution">
    <text evidence="15">The sequence shown here is derived from an EMBL/GenBank/DDBJ whole genome shotgun (WGS) entry which is preliminary data.</text>
</comment>
<dbReference type="NCBIfam" id="NF003478">
    <property type="entry name" value="PRK05124.1"/>
    <property type="match status" value="1"/>
</dbReference>
<dbReference type="Proteomes" id="UP000320011">
    <property type="component" value="Unassembled WGS sequence"/>
</dbReference>
<dbReference type="GO" id="GO:0004020">
    <property type="term" value="F:adenylylsulfate kinase activity"/>
    <property type="evidence" value="ECO:0007669"/>
    <property type="project" value="UniProtKB-UniRule"/>
</dbReference>
<dbReference type="Pfam" id="PF00009">
    <property type="entry name" value="GTP_EFTU"/>
    <property type="match status" value="1"/>
</dbReference>
<reference evidence="15 16" key="1">
    <citation type="submission" date="2019-07" db="EMBL/GenBank/DDBJ databases">
        <authorList>
            <person name="Duangmal K."/>
            <person name="Teo W.F.A."/>
        </authorList>
    </citation>
    <scope>NUCLEOTIDE SEQUENCE [LARGE SCALE GENOMIC DNA]</scope>
    <source>
        <strain evidence="15 16">TBRC 6029</strain>
    </source>
</reference>
<dbReference type="HAMAP" id="MF_00062">
    <property type="entry name" value="Sulf_adenylyltr_sub1"/>
    <property type="match status" value="1"/>
</dbReference>
<dbReference type="InterPro" id="IPR044139">
    <property type="entry name" value="CysN_NoDQ_III"/>
</dbReference>
<evidence type="ECO:0000256" key="13">
    <source>
        <dbReference type="HAMAP-Rule" id="MF_00065"/>
    </source>
</evidence>
<comment type="catalytic activity">
    <reaction evidence="11 12">
        <text>sulfate + ATP + H(+) = adenosine 5'-phosphosulfate + diphosphate</text>
        <dbReference type="Rhea" id="RHEA:18133"/>
        <dbReference type="ChEBI" id="CHEBI:15378"/>
        <dbReference type="ChEBI" id="CHEBI:16189"/>
        <dbReference type="ChEBI" id="CHEBI:30616"/>
        <dbReference type="ChEBI" id="CHEBI:33019"/>
        <dbReference type="ChEBI" id="CHEBI:58243"/>
        <dbReference type="EC" id="2.7.7.4"/>
    </reaction>
</comment>
<dbReference type="NCBIfam" id="TIGR00455">
    <property type="entry name" value="apsK"/>
    <property type="match status" value="1"/>
</dbReference>
<dbReference type="CDD" id="cd02027">
    <property type="entry name" value="APSK"/>
    <property type="match status" value="1"/>
</dbReference>
<dbReference type="NCBIfam" id="NF003013">
    <property type="entry name" value="PRK03846.1"/>
    <property type="match status" value="1"/>
</dbReference>
<keyword evidence="5 12" id="KW-0808">Transferase</keyword>
<evidence type="ECO:0000256" key="10">
    <source>
        <dbReference type="ARBA" id="ARBA00023268"/>
    </source>
</evidence>
<feature type="domain" description="Tr-type G" evidence="14">
    <location>
        <begin position="23"/>
        <end position="242"/>
    </location>
</feature>
<feature type="binding site" evidence="12">
    <location>
        <begin position="32"/>
        <end position="39"/>
    </location>
    <ligand>
        <name>GTP</name>
        <dbReference type="ChEBI" id="CHEBI:37565"/>
    </ligand>
</feature>
<gene>
    <name evidence="12 15" type="primary">cysN</name>
    <name evidence="13" type="synonym">cysC</name>
    <name evidence="15" type="ORF">FNH05_10280</name>
</gene>
<comment type="similarity">
    <text evidence="13">Belongs to the APS kinase family.</text>
</comment>
<feature type="active site" description="Phosphoserine intermediate" evidence="13">
    <location>
        <position position="541"/>
    </location>
</feature>
<evidence type="ECO:0000256" key="3">
    <source>
        <dbReference type="ARBA" id="ARBA00005438"/>
    </source>
</evidence>
<dbReference type="GO" id="GO:0003924">
    <property type="term" value="F:GTPase activity"/>
    <property type="evidence" value="ECO:0007669"/>
    <property type="project" value="InterPro"/>
</dbReference>
<dbReference type="CDD" id="cd04095">
    <property type="entry name" value="CysN_NoDQ_III"/>
    <property type="match status" value="1"/>
</dbReference>
<dbReference type="Pfam" id="PF01583">
    <property type="entry name" value="APS_kinase"/>
    <property type="match status" value="1"/>
</dbReference>
<evidence type="ECO:0000256" key="5">
    <source>
        <dbReference type="ARBA" id="ARBA00022679"/>
    </source>
</evidence>
<dbReference type="InterPro" id="IPR009001">
    <property type="entry name" value="Transl_elong_EF1A/Init_IF2_C"/>
</dbReference>
<keyword evidence="6 12" id="KW-0548">Nucleotidyltransferase</keyword>
<dbReference type="InterPro" id="IPR027417">
    <property type="entry name" value="P-loop_NTPase"/>
</dbReference>
<dbReference type="InterPro" id="IPR041757">
    <property type="entry name" value="CysN_GTP-bd"/>
</dbReference>
<evidence type="ECO:0000256" key="8">
    <source>
        <dbReference type="ARBA" id="ARBA00022840"/>
    </source>
</evidence>
<comment type="pathway">
    <text evidence="13">Sulfur metabolism; hydrogen sulfide biosynthesis; sulfite from sulfate: step 2/3.</text>
</comment>
<evidence type="ECO:0000313" key="16">
    <source>
        <dbReference type="Proteomes" id="UP000320011"/>
    </source>
</evidence>
<dbReference type="NCBIfam" id="NF004035">
    <property type="entry name" value="PRK05506.1"/>
    <property type="match status" value="1"/>
</dbReference>
<evidence type="ECO:0000313" key="15">
    <source>
        <dbReference type="EMBL" id="TVT54697.1"/>
    </source>
</evidence>
<dbReference type="SUPFAM" id="SSF52540">
    <property type="entry name" value="P-loop containing nucleoside triphosphate hydrolases"/>
    <property type="match status" value="2"/>
</dbReference>
<dbReference type="EMBL" id="VJWX01000071">
    <property type="protein sequence ID" value="TVT54697.1"/>
    <property type="molecule type" value="Genomic_DNA"/>
</dbReference>
<dbReference type="AlphaFoldDB" id="A0A558D0Z6"/>
<evidence type="ECO:0000256" key="9">
    <source>
        <dbReference type="ARBA" id="ARBA00023134"/>
    </source>
</evidence>
<dbReference type="EC" id="2.7.7.4" evidence="12"/>
<feature type="binding site" evidence="13">
    <location>
        <begin position="467"/>
        <end position="474"/>
    </location>
    <ligand>
        <name>ATP</name>
        <dbReference type="ChEBI" id="CHEBI:30616"/>
    </ligand>
</feature>
<comment type="subunit">
    <text evidence="12">Heterodimer composed of CysD, the smaller subunit, and CysN.</text>
</comment>
<dbReference type="FunFam" id="3.40.50.300:FF:000119">
    <property type="entry name" value="Sulfate adenylyltransferase subunit 1"/>
    <property type="match status" value="1"/>
</dbReference>